<feature type="compositionally biased region" description="Basic and acidic residues" evidence="1">
    <location>
        <begin position="39"/>
        <end position="49"/>
    </location>
</feature>
<dbReference type="InParanoid" id="M3Y6L4"/>
<dbReference type="AlphaFoldDB" id="M3Y6L4"/>
<evidence type="ECO:0000313" key="2">
    <source>
        <dbReference type="Ensembl" id="ENSMPUP00000006965.1"/>
    </source>
</evidence>
<reference evidence="2" key="1">
    <citation type="submission" date="2024-06" db="UniProtKB">
        <authorList>
            <consortium name="Ensembl"/>
        </authorList>
    </citation>
    <scope>IDENTIFICATION</scope>
</reference>
<protein>
    <submittedName>
        <fullName evidence="2">Uncharacterized protein</fullName>
    </submittedName>
</protein>
<name>M3Y6L4_MUSPF</name>
<dbReference type="HOGENOM" id="CLU_2855621_0_0_1"/>
<feature type="compositionally biased region" description="Basic residues" evidence="1">
    <location>
        <begin position="50"/>
        <end position="65"/>
    </location>
</feature>
<sequence length="65" mass="7870">LLDLCFSFCIPRRNAFPTGVKPHCKRKKEKERKKGKEKGRKEGRKEGRKKERKKERKKLYRLKKG</sequence>
<organism evidence="2">
    <name type="scientific">Mustela putorius furo</name>
    <name type="common">European domestic ferret</name>
    <name type="synonym">Mustela furo</name>
    <dbReference type="NCBI Taxonomy" id="9669"/>
    <lineage>
        <taxon>Eukaryota</taxon>
        <taxon>Metazoa</taxon>
        <taxon>Chordata</taxon>
        <taxon>Craniata</taxon>
        <taxon>Vertebrata</taxon>
        <taxon>Euteleostomi</taxon>
        <taxon>Mammalia</taxon>
        <taxon>Eutheria</taxon>
        <taxon>Laurasiatheria</taxon>
        <taxon>Carnivora</taxon>
        <taxon>Caniformia</taxon>
        <taxon>Musteloidea</taxon>
        <taxon>Mustelidae</taxon>
        <taxon>Mustelinae</taxon>
        <taxon>Mustela</taxon>
    </lineage>
</organism>
<feature type="compositionally biased region" description="Basic residues" evidence="1">
    <location>
        <begin position="22"/>
        <end position="38"/>
    </location>
</feature>
<dbReference type="Ensembl" id="ENSMPUT00000007080.1">
    <property type="protein sequence ID" value="ENSMPUP00000006965.1"/>
    <property type="gene ID" value="ENSMPUG00000007021.1"/>
</dbReference>
<proteinExistence type="predicted"/>
<evidence type="ECO:0000256" key="1">
    <source>
        <dbReference type="SAM" id="MobiDB-lite"/>
    </source>
</evidence>
<dbReference type="EMBL" id="AEYP01016051">
    <property type="status" value="NOT_ANNOTATED_CDS"/>
    <property type="molecule type" value="Genomic_DNA"/>
</dbReference>
<accession>M3Y6L4</accession>
<feature type="region of interest" description="Disordered" evidence="1">
    <location>
        <begin position="13"/>
        <end position="65"/>
    </location>
</feature>